<accession>A0ABY6L9W5</accession>
<feature type="region of interest" description="Disordered" evidence="1">
    <location>
        <begin position="1"/>
        <end position="113"/>
    </location>
</feature>
<feature type="compositionally biased region" description="Low complexity" evidence="1">
    <location>
        <begin position="14"/>
        <end position="24"/>
    </location>
</feature>
<dbReference type="Proteomes" id="UP001235939">
    <property type="component" value="Chromosome 15"/>
</dbReference>
<evidence type="ECO:0000313" key="2">
    <source>
        <dbReference type="EMBL" id="UYV77935.1"/>
    </source>
</evidence>
<feature type="compositionally biased region" description="Polar residues" evidence="1">
    <location>
        <begin position="76"/>
        <end position="87"/>
    </location>
</feature>
<dbReference type="EMBL" id="CP092877">
    <property type="protein sequence ID" value="UYV77935.1"/>
    <property type="molecule type" value="Genomic_DNA"/>
</dbReference>
<sequence length="138" mass="15650">MPRKRSAIGVSTPAARRMAARAARGQSSRTLENPQQSQARLQSDRLRRRVQRASEDPQQSQARLQSDRLRHRVQRASENPQQSQARLQSDRLHHRVHAHQRLPSSPKHDRRLTSCGISGNELALGLTCSMLLSITIRP</sequence>
<keyword evidence="3" id="KW-1185">Reference proteome</keyword>
<name>A0ABY6L9W5_9ARAC</name>
<protein>
    <submittedName>
        <fullName evidence="2">Uncharacterized protein</fullName>
    </submittedName>
</protein>
<gene>
    <name evidence="2" type="ORF">LAZ67_15002921</name>
</gene>
<evidence type="ECO:0000256" key="1">
    <source>
        <dbReference type="SAM" id="MobiDB-lite"/>
    </source>
</evidence>
<proteinExistence type="predicted"/>
<feature type="compositionally biased region" description="Polar residues" evidence="1">
    <location>
        <begin position="25"/>
        <end position="41"/>
    </location>
</feature>
<reference evidence="2 3" key="1">
    <citation type="submission" date="2022-01" db="EMBL/GenBank/DDBJ databases">
        <title>A chromosomal length assembly of Cordylochernes scorpioides.</title>
        <authorList>
            <person name="Zeh D."/>
            <person name="Zeh J."/>
        </authorList>
    </citation>
    <scope>NUCLEOTIDE SEQUENCE [LARGE SCALE GENOMIC DNA]</scope>
    <source>
        <strain evidence="2">IN4F17</strain>
        <tissue evidence="2">Whole Body</tissue>
    </source>
</reference>
<evidence type="ECO:0000313" key="3">
    <source>
        <dbReference type="Proteomes" id="UP001235939"/>
    </source>
</evidence>
<organism evidence="2 3">
    <name type="scientific">Cordylochernes scorpioides</name>
    <dbReference type="NCBI Taxonomy" id="51811"/>
    <lineage>
        <taxon>Eukaryota</taxon>
        <taxon>Metazoa</taxon>
        <taxon>Ecdysozoa</taxon>
        <taxon>Arthropoda</taxon>
        <taxon>Chelicerata</taxon>
        <taxon>Arachnida</taxon>
        <taxon>Pseudoscorpiones</taxon>
        <taxon>Cheliferoidea</taxon>
        <taxon>Chernetidae</taxon>
        <taxon>Cordylochernes</taxon>
    </lineage>
</organism>